<dbReference type="InterPro" id="IPR048067">
    <property type="entry name" value="BREX_3_BrxF"/>
</dbReference>
<reference evidence="1 2" key="1">
    <citation type="submission" date="2016-03" db="EMBL/GenBank/DDBJ databases">
        <title>Speciation and ecological success in dimly lit waters: horizontal gene transfer in a green sulfur bacteria bloom unveiled by metagenomic assembly.</title>
        <authorList>
            <person name="Llorens-Mares T."/>
            <person name="Liu Z."/>
            <person name="Allen L.Z."/>
            <person name="Rusch D.B."/>
            <person name="Craig M.T."/>
            <person name="Dupont C.L."/>
            <person name="Bryant D.A."/>
            <person name="Casamayor E.O."/>
        </authorList>
    </citation>
    <scope>NUCLEOTIDE SEQUENCE [LARGE SCALE GENOMIC DNA]</scope>
    <source>
        <strain evidence="1">CIII</strain>
    </source>
</reference>
<evidence type="ECO:0000313" key="1">
    <source>
        <dbReference type="EMBL" id="KZK75097.1"/>
    </source>
</evidence>
<accession>A0A165MCX1</accession>
<protein>
    <submittedName>
        <fullName evidence="1">AAA family ATPase</fullName>
    </submittedName>
</protein>
<comment type="caution">
    <text evidence="1">The sequence shown here is derived from an EMBL/GenBank/DDBJ whole genome shotgun (WGS) entry which is preliminary data.</text>
</comment>
<dbReference type="Gene3D" id="3.40.50.300">
    <property type="entry name" value="P-loop containing nucleotide triphosphate hydrolases"/>
    <property type="match status" value="1"/>
</dbReference>
<dbReference type="Proteomes" id="UP000076481">
    <property type="component" value="Unassembled WGS sequence"/>
</dbReference>
<dbReference type="NCBIfam" id="NF033453">
    <property type="entry name" value="BREX_3_BrxF"/>
    <property type="match status" value="1"/>
</dbReference>
<evidence type="ECO:0000313" key="2">
    <source>
        <dbReference type="Proteomes" id="UP000076481"/>
    </source>
</evidence>
<dbReference type="AlphaFoldDB" id="A0A165MCX1"/>
<sequence length="171" mass="18858">MGGFVHQQIQDAVQTAEGLYHRLVLLVGKTGSGKTGVLRDVAEEFGTCVININLALSSELLELTAKKRSLQLPELLGDIVDKALSPVVLDNLEILFDKDLKQDPLRLLQGISRNRTIVASWNGTMTSERLLYAESGHTEYRSYDSVDALIVRMDSAYAGDPAIIMRERGEV</sequence>
<proteinExistence type="predicted"/>
<name>A0A165MCX1_PELLU</name>
<dbReference type="RefSeq" id="WP_303680742.1">
    <property type="nucleotide sequence ID" value="NZ_LVWG01000011.1"/>
</dbReference>
<gene>
    <name evidence="1" type="ORF">A3K90_02915</name>
</gene>
<dbReference type="SUPFAM" id="SSF52540">
    <property type="entry name" value="P-loop containing nucleoside triphosphate hydrolases"/>
    <property type="match status" value="1"/>
</dbReference>
<dbReference type="InterPro" id="IPR027417">
    <property type="entry name" value="P-loop_NTPase"/>
</dbReference>
<dbReference type="EMBL" id="LVWG01000011">
    <property type="protein sequence ID" value="KZK75097.1"/>
    <property type="molecule type" value="Genomic_DNA"/>
</dbReference>
<organism evidence="1 2">
    <name type="scientific">Pelodictyon luteolum</name>
    <dbReference type="NCBI Taxonomy" id="1100"/>
    <lineage>
        <taxon>Bacteria</taxon>
        <taxon>Pseudomonadati</taxon>
        <taxon>Chlorobiota</taxon>
        <taxon>Chlorobiia</taxon>
        <taxon>Chlorobiales</taxon>
        <taxon>Chlorobiaceae</taxon>
        <taxon>Chlorobium/Pelodictyon group</taxon>
        <taxon>Pelodictyon</taxon>
    </lineage>
</organism>